<evidence type="ECO:0000313" key="2">
    <source>
        <dbReference type="EMBL" id="TXF96962.1"/>
    </source>
</evidence>
<keyword evidence="3" id="KW-1185">Reference proteome</keyword>
<proteinExistence type="predicted"/>
<feature type="region of interest" description="Disordered" evidence="1">
    <location>
        <begin position="1"/>
        <end position="64"/>
    </location>
</feature>
<dbReference type="RefSeq" id="WP_147936761.1">
    <property type="nucleotide sequence ID" value="NZ_VPFD01000030.1"/>
</dbReference>
<evidence type="ECO:0000256" key="1">
    <source>
        <dbReference type="SAM" id="MobiDB-lite"/>
    </source>
</evidence>
<feature type="compositionally biased region" description="Pro residues" evidence="1">
    <location>
        <begin position="27"/>
        <end position="41"/>
    </location>
</feature>
<gene>
    <name evidence="2" type="ORF">FVD38_22005</name>
</gene>
<comment type="caution">
    <text evidence="2">The sequence shown here is derived from an EMBL/GenBank/DDBJ whole genome shotgun (WGS) entry which is preliminary data.</text>
</comment>
<dbReference type="Proteomes" id="UP000321413">
    <property type="component" value="Unassembled WGS sequence"/>
</dbReference>
<protein>
    <submittedName>
        <fullName evidence="2">Uncharacterized protein</fullName>
    </submittedName>
</protein>
<name>A0A5C7FMY1_9BURK</name>
<evidence type="ECO:0000313" key="3">
    <source>
        <dbReference type="Proteomes" id="UP000321413"/>
    </source>
</evidence>
<sequence length="64" mass="7225">MHAAPHAVHRINRMPPRIPIHAHRAPDPAPIEEPVPEPFDTPHPHHQPVHLPHDEEPVPDPKPS</sequence>
<dbReference type="AlphaFoldDB" id="A0A5C7FMY1"/>
<accession>A0A5C7FMY1</accession>
<reference evidence="2 3" key="1">
    <citation type="submission" date="2019-08" db="EMBL/GenBank/DDBJ databases">
        <title>Massilia golmudensis sp. nov., isolated from sand in the Qinghai-Tibetan Plateau.</title>
        <authorList>
            <person name="Zhang B."/>
        </authorList>
    </citation>
    <scope>NUCLEOTIDE SEQUENCE [LARGE SCALE GENOMIC DNA]</scope>
    <source>
        <strain evidence="2 3">GEM5</strain>
    </source>
</reference>
<dbReference type="EMBL" id="VPFD01000030">
    <property type="protein sequence ID" value="TXF96962.1"/>
    <property type="molecule type" value="Genomic_DNA"/>
</dbReference>
<organism evidence="2 3">
    <name type="scientific">Massilia arenae</name>
    <dbReference type="NCBI Taxonomy" id="2603288"/>
    <lineage>
        <taxon>Bacteria</taxon>
        <taxon>Pseudomonadati</taxon>
        <taxon>Pseudomonadota</taxon>
        <taxon>Betaproteobacteria</taxon>
        <taxon>Burkholderiales</taxon>
        <taxon>Oxalobacteraceae</taxon>
        <taxon>Telluria group</taxon>
        <taxon>Massilia</taxon>
    </lineage>
</organism>